<dbReference type="STRING" id="1291379.TPE_0876"/>
<accession>S5ZLB8</accession>
<organism evidence="1 2">
    <name type="scientific">Treponema pedis str. T A4</name>
    <dbReference type="NCBI Taxonomy" id="1291379"/>
    <lineage>
        <taxon>Bacteria</taxon>
        <taxon>Pseudomonadati</taxon>
        <taxon>Spirochaetota</taxon>
        <taxon>Spirochaetia</taxon>
        <taxon>Spirochaetales</taxon>
        <taxon>Treponemataceae</taxon>
        <taxon>Treponema</taxon>
    </lineage>
</organism>
<proteinExistence type="predicted"/>
<keyword evidence="2" id="KW-1185">Reference proteome</keyword>
<protein>
    <submittedName>
        <fullName evidence="1">Uncharacterized protein</fullName>
    </submittedName>
</protein>
<dbReference type="HOGENOM" id="CLU_2557281_0_0_12"/>
<dbReference type="GeneID" id="301089523"/>
<reference evidence="1 2" key="1">
    <citation type="journal article" date="2013" name="PLoS ONE">
        <title>Genome-Wide Relatedness of Treponema pedis, from Gingiva and Necrotic Skin Lesions of Pigs, with the Human Oral Pathogen Treponema denticola.</title>
        <authorList>
            <person name="Svartstrom O."/>
            <person name="Mushtaq M."/>
            <person name="Pringle M."/>
            <person name="Segerman B."/>
        </authorList>
    </citation>
    <scope>NUCLEOTIDE SEQUENCE [LARGE SCALE GENOMIC DNA]</scope>
    <source>
        <strain evidence="1">T A4</strain>
    </source>
</reference>
<dbReference type="PATRIC" id="fig|1291379.3.peg.872"/>
<sequence>MRKKKDLIDYASDFLEKHWSAYAEVCDQERREKEEKAKEICKTLRKQALNLCYKYKDENGQNLPFIKSIGKRIKILKATKKK</sequence>
<dbReference type="Proteomes" id="UP000015620">
    <property type="component" value="Chromosome"/>
</dbReference>
<dbReference type="RefSeq" id="WP_020964672.1">
    <property type="nucleotide sequence ID" value="NC_022097.1"/>
</dbReference>
<evidence type="ECO:0000313" key="2">
    <source>
        <dbReference type="Proteomes" id="UP000015620"/>
    </source>
</evidence>
<dbReference type="AlphaFoldDB" id="S5ZLB8"/>
<name>S5ZLB8_9SPIR</name>
<gene>
    <name evidence="1" type="ORF">TPE_0876</name>
</gene>
<dbReference type="EMBL" id="CP004120">
    <property type="protein sequence ID" value="AGT43372.1"/>
    <property type="molecule type" value="Genomic_DNA"/>
</dbReference>
<dbReference type="KEGG" id="tped:TPE_0876"/>
<evidence type="ECO:0000313" key="1">
    <source>
        <dbReference type="EMBL" id="AGT43372.1"/>
    </source>
</evidence>